<dbReference type="InterPro" id="IPR036162">
    <property type="entry name" value="Resolvase-like_N_sf"/>
</dbReference>
<feature type="region of interest" description="Disordered" evidence="1">
    <location>
        <begin position="70"/>
        <end position="106"/>
    </location>
</feature>
<evidence type="ECO:0000313" key="3">
    <source>
        <dbReference type="EMBL" id="AMM31653.1"/>
    </source>
</evidence>
<dbReference type="Proteomes" id="UP000070134">
    <property type="component" value="Chromosome"/>
</dbReference>
<feature type="compositionally biased region" description="Low complexity" evidence="1">
    <location>
        <begin position="70"/>
        <end position="82"/>
    </location>
</feature>
<evidence type="ECO:0000313" key="4">
    <source>
        <dbReference type="Proteomes" id="UP000070134"/>
    </source>
</evidence>
<evidence type="ECO:0000259" key="2">
    <source>
        <dbReference type="PROSITE" id="PS51736"/>
    </source>
</evidence>
<dbReference type="AlphaFoldDB" id="A0A126ZX28"/>
<gene>
    <name evidence="3" type="ORF">SA2016_0968</name>
</gene>
<dbReference type="Gene3D" id="3.40.50.1390">
    <property type="entry name" value="Resolvase, N-terminal catalytic domain"/>
    <property type="match status" value="1"/>
</dbReference>
<reference evidence="3 4" key="1">
    <citation type="submission" date="2016-02" db="EMBL/GenBank/DDBJ databases">
        <title>Complete genome of Sinomonas atrocyanea KCTC 3377.</title>
        <authorList>
            <person name="Kim K.M."/>
        </authorList>
    </citation>
    <scope>NUCLEOTIDE SEQUENCE [LARGE SCALE GENOMIC DNA]</scope>
    <source>
        <strain evidence="3 4">KCTC 3377</strain>
    </source>
</reference>
<dbReference type="SUPFAM" id="SSF53041">
    <property type="entry name" value="Resolvase-like"/>
    <property type="match status" value="1"/>
</dbReference>
<dbReference type="GO" id="GO:0000150">
    <property type="term" value="F:DNA strand exchange activity"/>
    <property type="evidence" value="ECO:0007669"/>
    <property type="project" value="InterPro"/>
</dbReference>
<dbReference type="RefSeq" id="WP_066495945.1">
    <property type="nucleotide sequence ID" value="NZ_BJMO01000018.1"/>
</dbReference>
<name>A0A126ZX28_9MICC</name>
<organism evidence="3 4">
    <name type="scientific">Sinomonas atrocyanea</name>
    <dbReference type="NCBI Taxonomy" id="37927"/>
    <lineage>
        <taxon>Bacteria</taxon>
        <taxon>Bacillati</taxon>
        <taxon>Actinomycetota</taxon>
        <taxon>Actinomycetes</taxon>
        <taxon>Micrococcales</taxon>
        <taxon>Micrococcaceae</taxon>
        <taxon>Sinomonas</taxon>
    </lineage>
</organism>
<dbReference type="PROSITE" id="PS51736">
    <property type="entry name" value="RECOMBINASES_3"/>
    <property type="match status" value="1"/>
</dbReference>
<keyword evidence="4" id="KW-1185">Reference proteome</keyword>
<accession>A0A126ZX28</accession>
<dbReference type="GO" id="GO:0003677">
    <property type="term" value="F:DNA binding"/>
    <property type="evidence" value="ECO:0007669"/>
    <property type="project" value="InterPro"/>
</dbReference>
<proteinExistence type="predicted"/>
<dbReference type="EMBL" id="CP014518">
    <property type="protein sequence ID" value="AMM31653.1"/>
    <property type="molecule type" value="Genomic_DNA"/>
</dbReference>
<protein>
    <submittedName>
        <fullName evidence="3">Resolvase</fullName>
    </submittedName>
</protein>
<dbReference type="InterPro" id="IPR006119">
    <property type="entry name" value="Resolv_N"/>
</dbReference>
<dbReference type="STRING" id="37927.SA2016_0968"/>
<sequence>MLDRLSRGDEVMVWKLDRLVRNTRNLLERLDTFKARDIEFRSLRDDPEAELERDELSERTRAGTAIAVAKAAAPAGARSPLATLRPGGHAGSRHKHSRQTSAEPSG</sequence>
<evidence type="ECO:0000256" key="1">
    <source>
        <dbReference type="SAM" id="MobiDB-lite"/>
    </source>
</evidence>
<feature type="domain" description="Resolvase/invertase-type recombinase catalytic" evidence="2">
    <location>
        <begin position="1"/>
        <end position="88"/>
    </location>
</feature>
<dbReference type="Pfam" id="PF00239">
    <property type="entry name" value="Resolvase"/>
    <property type="match status" value="1"/>
</dbReference>
<dbReference type="KEGG" id="satk:SA2016_0968"/>